<name>A0A0H3YWP6_STUST</name>
<organism evidence="4 5">
    <name type="scientific">Stutzerimonas stutzeri</name>
    <name type="common">Pseudomonas stutzeri</name>
    <dbReference type="NCBI Taxonomy" id="316"/>
    <lineage>
        <taxon>Bacteria</taxon>
        <taxon>Pseudomonadati</taxon>
        <taxon>Pseudomonadota</taxon>
        <taxon>Gammaproteobacteria</taxon>
        <taxon>Pseudomonadales</taxon>
        <taxon>Pseudomonadaceae</taxon>
        <taxon>Stutzerimonas</taxon>
    </lineage>
</organism>
<dbReference type="RefSeq" id="WP_011913783.1">
    <property type="nucleotide sequence ID" value="NZ_CAHPQS010000001.1"/>
</dbReference>
<evidence type="ECO:0000313" key="3">
    <source>
        <dbReference type="EMBL" id="MBA1304270.1"/>
    </source>
</evidence>
<gene>
    <name evidence="3" type="ORF">G7024_07595</name>
    <name evidence="4" type="ORF">N5D09_01830</name>
</gene>
<reference evidence="4" key="2">
    <citation type="submission" date="2022-09" db="EMBL/GenBank/DDBJ databases">
        <title>Intensive care unit water sources are persistently colonized with multi-drug resistant bacteria and are the site of extensive horizontal gene transfer of antibiotic resistance genes.</title>
        <authorList>
            <person name="Diorio-Toth L."/>
        </authorList>
    </citation>
    <scope>NUCLEOTIDE SEQUENCE</scope>
    <source>
        <strain evidence="4">GD03864</strain>
    </source>
</reference>
<feature type="chain" id="PRO_5015039920" evidence="1">
    <location>
        <begin position="19"/>
        <end position="185"/>
    </location>
</feature>
<feature type="domain" description="Tll0287-like" evidence="2">
    <location>
        <begin position="62"/>
        <end position="179"/>
    </location>
</feature>
<dbReference type="InterPro" id="IPR021796">
    <property type="entry name" value="Tll0287-like_dom"/>
</dbReference>
<evidence type="ECO:0000313" key="4">
    <source>
        <dbReference type="EMBL" id="MDH0686824.1"/>
    </source>
</evidence>
<dbReference type="AlphaFoldDB" id="A0A0H3YWP6"/>
<dbReference type="EMBL" id="JAOCDG010000002">
    <property type="protein sequence ID" value="MDH0686824.1"/>
    <property type="molecule type" value="Genomic_DNA"/>
</dbReference>
<dbReference type="EMBL" id="JAAMRD010000004">
    <property type="protein sequence ID" value="MBA1304270.1"/>
    <property type="molecule type" value="Genomic_DNA"/>
</dbReference>
<evidence type="ECO:0000313" key="5">
    <source>
        <dbReference type="Proteomes" id="UP001161139"/>
    </source>
</evidence>
<proteinExistence type="predicted"/>
<reference evidence="3" key="1">
    <citation type="submission" date="2020-02" db="EMBL/GenBank/DDBJ databases">
        <title>Synteny-based analysis reveals conserved mechanism for high triclosan tolerance in Pseudomonas, as well as instances of horizontal transfer.</title>
        <authorList>
            <person name="Mcfarland A.G."/>
            <person name="Bertucci H.K."/>
            <person name="Litmann E."/>
            <person name="Shen J."/>
            <person name="Huttenhower C."/>
            <person name="Hartmann E.M."/>
        </authorList>
    </citation>
    <scope>NUCLEOTIDE SEQUENCE</scope>
    <source>
        <strain evidence="3">109A1</strain>
    </source>
</reference>
<dbReference type="Proteomes" id="UP001138621">
    <property type="component" value="Unassembled WGS sequence"/>
</dbReference>
<evidence type="ECO:0000259" key="2">
    <source>
        <dbReference type="Pfam" id="PF11845"/>
    </source>
</evidence>
<dbReference type="Pfam" id="PF11845">
    <property type="entry name" value="Tll0287-like"/>
    <property type="match status" value="1"/>
</dbReference>
<comment type="caution">
    <text evidence="4">The sequence shown here is derived from an EMBL/GenBank/DDBJ whole genome shotgun (WGS) entry which is preliminary data.</text>
</comment>
<protein>
    <submittedName>
        <fullName evidence="4">DUF3365 domain-containing protein</fullName>
    </submittedName>
</protein>
<sequence>MKTLSLLALGLFSLSTQAAPAADPEQLRVEAVGLIAPFQQQLLGTVKQAMADGGPAQAVEACQSLAPSIAAQHSQAPWTVGRTALKLRNPDNAPDAWERRVLEQFAQRAAAGEPVQQLSHGEVVAGEYRYMQAIGTAEACLGCHGENIKPELLQLLDKHYPQDQARGFREGDLRGAFTLSRALAP</sequence>
<evidence type="ECO:0000256" key="1">
    <source>
        <dbReference type="SAM" id="SignalP"/>
    </source>
</evidence>
<feature type="signal peptide" evidence="1">
    <location>
        <begin position="1"/>
        <end position="18"/>
    </location>
</feature>
<keyword evidence="1" id="KW-0732">Signal</keyword>
<accession>A0A0H3YWP6</accession>
<dbReference type="Proteomes" id="UP001161139">
    <property type="component" value="Unassembled WGS sequence"/>
</dbReference>